<protein>
    <submittedName>
        <fullName evidence="6">Pyridoxal-dependent decarboxylase</fullName>
    </submittedName>
</protein>
<reference evidence="6 7" key="1">
    <citation type="submission" date="2019-11" db="EMBL/GenBank/DDBJ databases">
        <title>Genome sequences of 17 halophilic strains isolated from different environments.</title>
        <authorList>
            <person name="Furrow R.E."/>
        </authorList>
    </citation>
    <scope>NUCLEOTIDE SEQUENCE [LARGE SCALE GENOMIC DNA]</scope>
    <source>
        <strain evidence="6 7">22507_15_FS</strain>
    </source>
</reference>
<evidence type="ECO:0000313" key="6">
    <source>
        <dbReference type="EMBL" id="MYL26302.1"/>
    </source>
</evidence>
<dbReference type="EMBL" id="WMEX01000003">
    <property type="protein sequence ID" value="MYL26302.1"/>
    <property type="molecule type" value="Genomic_DNA"/>
</dbReference>
<dbReference type="GO" id="GO:0030170">
    <property type="term" value="F:pyridoxal phosphate binding"/>
    <property type="evidence" value="ECO:0007669"/>
    <property type="project" value="InterPro"/>
</dbReference>
<dbReference type="PANTHER" id="PTHR11999">
    <property type="entry name" value="GROUP II PYRIDOXAL-5-PHOSPHATE DECARBOXYLASE"/>
    <property type="match status" value="1"/>
</dbReference>
<dbReference type="InterPro" id="IPR015424">
    <property type="entry name" value="PyrdxlP-dep_Trfase"/>
</dbReference>
<dbReference type="InterPro" id="IPR002129">
    <property type="entry name" value="PyrdxlP-dep_de-COase"/>
</dbReference>
<dbReference type="GO" id="GO:0016831">
    <property type="term" value="F:carboxy-lyase activity"/>
    <property type="evidence" value="ECO:0007669"/>
    <property type="project" value="UniProtKB-KW"/>
</dbReference>
<feature type="modified residue" description="N6-(pyridoxal phosphate)lysine" evidence="5">
    <location>
        <position position="298"/>
    </location>
</feature>
<dbReference type="SUPFAM" id="SSF53383">
    <property type="entry name" value="PLP-dependent transferases"/>
    <property type="match status" value="2"/>
</dbReference>
<dbReference type="RefSeq" id="WP_160898482.1">
    <property type="nucleotide sequence ID" value="NZ_WMEX01000003.1"/>
</dbReference>
<dbReference type="InterPro" id="IPR010977">
    <property type="entry name" value="Aromatic_deC"/>
</dbReference>
<dbReference type="AlphaFoldDB" id="A0A9X4YAG5"/>
<dbReference type="PANTHER" id="PTHR11999:SF70">
    <property type="entry name" value="MIP05841P"/>
    <property type="match status" value="1"/>
</dbReference>
<evidence type="ECO:0000313" key="7">
    <source>
        <dbReference type="Proteomes" id="UP000460751"/>
    </source>
</evidence>
<gene>
    <name evidence="6" type="ORF">GLW01_05775</name>
</gene>
<keyword evidence="4" id="KW-0456">Lyase</keyword>
<dbReference type="GO" id="GO:0006520">
    <property type="term" value="P:amino acid metabolic process"/>
    <property type="evidence" value="ECO:0007669"/>
    <property type="project" value="InterPro"/>
</dbReference>
<keyword evidence="7" id="KW-1185">Reference proteome</keyword>
<dbReference type="InterPro" id="IPR015421">
    <property type="entry name" value="PyrdxlP-dep_Trfase_major"/>
</dbReference>
<name>A0A9X4YAG5_9GAMM</name>
<keyword evidence="2" id="KW-0210">Decarboxylase</keyword>
<dbReference type="Proteomes" id="UP000460751">
    <property type="component" value="Unassembled WGS sequence"/>
</dbReference>
<dbReference type="Gene3D" id="3.90.1150.170">
    <property type="match status" value="2"/>
</dbReference>
<proteinExistence type="predicted"/>
<comment type="cofactor">
    <cofactor evidence="1 5">
        <name>pyridoxal 5'-phosphate</name>
        <dbReference type="ChEBI" id="CHEBI:597326"/>
    </cofactor>
</comment>
<evidence type="ECO:0000256" key="4">
    <source>
        <dbReference type="ARBA" id="ARBA00023239"/>
    </source>
</evidence>
<evidence type="ECO:0000256" key="3">
    <source>
        <dbReference type="ARBA" id="ARBA00022898"/>
    </source>
</evidence>
<dbReference type="OrthoDB" id="9803665at2"/>
<dbReference type="PRINTS" id="PR00800">
    <property type="entry name" value="YHDCRBOXLASE"/>
</dbReference>
<evidence type="ECO:0000256" key="5">
    <source>
        <dbReference type="PIRSR" id="PIRSR602129-50"/>
    </source>
</evidence>
<sequence>MTDLDPRDWEELDRAFRDALAAGVTHYQGLDSQPVWRPVPDAVRKAFRGPMPRQPQSLESLISRFREELLPYGNGNTHPRFFGWVHGGGNLYGALGEFCAALLNNNLGGRDHIAHEVEEQVLRWSRDLFGFPETSSGLLTSGTSMATLIALAVARQWCTGQSVKREGVQGRTSPLVGYCSSQGHSSVAKAFQMLGLGSDALRPIPVHDDYTLDASALEARIRADREAGFTPFCVIGTVGTVNTGATDDLGAIHDVCAHEELWFHVDAAFGGAVALVDEYREGLKGIEAADSLAFDFHKWFQAPYAVGGLLVRDRAMHQATFSEPSEYLTTQAVGLDAGAPWPCDFGPELSRGFLALKVWFTLQGVGSEKLAAVVREHCQLATYTAQQVDESPDLECLAPVPMNIVCLRYIPRRLQGCEESGQSELDRLNRTIVTQLSLQGLAAPSTTRLDGRLAIRVAIVNHRTEKRHMDELLGAIRSLGETIDSRFSRLLRATYWHLMEDGDERLVIDPDTGLNRYGCSPAPREEAFTFASSTATSVSSKAYRAADDYRQQLTHQVISQESATPLGEQARQVEAAIAEAFHLADLAPDIHLSPSGTDAQLDAVAAIVTEQPGNWVSIVCGADETGSGTPFSVTGRHFDATTCLGQSVLRGERLSGMPAIDHEGIDFRSDDGRLKWPEQMDRDIERSVSAWIESGFSVILHAMDQSKLGCWAPSTEVLQRLRSRWPDRLQVVMDACQVRLDPPDLRYCLEQGDILLLTGSKFFTGPPFSGATVFPAAFTQRLINKGRHLPSGLADYRASNELGLWEPLLPDARPSLGIGMLMRWQAALTEIRRYYRVPEALRSNGLDRFSEGTIGMMQADPNIEPVFEPASPWWQRSEMQGGELSRRRSIFPFLVRHPEGGYLSPEQTRTLYEQLNHDLGDRPELTFEEERALAARCCHIGQPVPVEGHGTSALRISMGARIISDGCYDGARTHDHLQEELAQVGIIFDKIRLCLHRFPQG</sequence>
<dbReference type="Gene3D" id="3.40.640.10">
    <property type="entry name" value="Type I PLP-dependent aspartate aminotransferase-like (Major domain)"/>
    <property type="match status" value="1"/>
</dbReference>
<evidence type="ECO:0000256" key="2">
    <source>
        <dbReference type="ARBA" id="ARBA00022793"/>
    </source>
</evidence>
<comment type="caution">
    <text evidence="6">The sequence shown here is derived from an EMBL/GenBank/DDBJ whole genome shotgun (WGS) entry which is preliminary data.</text>
</comment>
<dbReference type="Pfam" id="PF00282">
    <property type="entry name" value="Pyridoxal_deC"/>
    <property type="match status" value="1"/>
</dbReference>
<evidence type="ECO:0000256" key="1">
    <source>
        <dbReference type="ARBA" id="ARBA00001933"/>
    </source>
</evidence>
<dbReference type="GO" id="GO:0019752">
    <property type="term" value="P:carboxylic acid metabolic process"/>
    <property type="evidence" value="ECO:0007669"/>
    <property type="project" value="InterPro"/>
</dbReference>
<accession>A0A9X4YAG5</accession>
<keyword evidence="3 5" id="KW-0663">Pyridoxal phosphate</keyword>
<organism evidence="6 7">
    <name type="scientific">Vreelandella halophila</name>
    <dbReference type="NCBI Taxonomy" id="86177"/>
    <lineage>
        <taxon>Bacteria</taxon>
        <taxon>Pseudomonadati</taxon>
        <taxon>Pseudomonadota</taxon>
        <taxon>Gammaproteobacteria</taxon>
        <taxon>Oceanospirillales</taxon>
        <taxon>Halomonadaceae</taxon>
        <taxon>Vreelandella</taxon>
    </lineage>
</organism>